<evidence type="ECO:0000259" key="3">
    <source>
        <dbReference type="Pfam" id="PF05057"/>
    </source>
</evidence>
<dbReference type="AlphaFoldDB" id="A0A0D1DXM1"/>
<dbReference type="EMBL" id="CM003148">
    <property type="protein sequence ID" value="KIS68361.1"/>
    <property type="molecule type" value="Genomic_DNA"/>
</dbReference>
<reference evidence="4 5" key="1">
    <citation type="journal article" date="2006" name="Nature">
        <title>Insights from the genome of the biotrophic fungal plant pathogen Ustilago maydis.</title>
        <authorList>
            <person name="Kamper J."/>
            <person name="Kahmann R."/>
            <person name="Bolker M."/>
            <person name="Ma L.J."/>
            <person name="Brefort T."/>
            <person name="Saville B.J."/>
            <person name="Banuett F."/>
            <person name="Kronstad J.W."/>
            <person name="Gold S.E."/>
            <person name="Muller O."/>
            <person name="Perlin M.H."/>
            <person name="Wosten H.A."/>
            <person name="de Vries R."/>
            <person name="Ruiz-Herrera J."/>
            <person name="Reynaga-Pena C.G."/>
            <person name="Snetselaar K."/>
            <person name="McCann M."/>
            <person name="Perez-Martin J."/>
            <person name="Feldbrugge M."/>
            <person name="Basse C.W."/>
            <person name="Steinberg G."/>
            <person name="Ibeas J.I."/>
            <person name="Holloman W."/>
            <person name="Guzman P."/>
            <person name="Farman M."/>
            <person name="Stajich J.E."/>
            <person name="Sentandreu R."/>
            <person name="Gonzalez-Prieto J.M."/>
            <person name="Kennell J.C."/>
            <person name="Molina L."/>
            <person name="Schirawski J."/>
            <person name="Mendoza-Mendoza A."/>
            <person name="Greilinger D."/>
            <person name="Munch K."/>
            <person name="Rossel N."/>
            <person name="Scherer M."/>
            <person name="Vranes M."/>
            <person name="Ladendorf O."/>
            <person name="Vincon V."/>
            <person name="Fuchs U."/>
            <person name="Sandrock B."/>
            <person name="Meng S."/>
            <person name="Ho E.C."/>
            <person name="Cahill M.J."/>
            <person name="Boyce K.J."/>
            <person name="Klose J."/>
            <person name="Klosterman S.J."/>
            <person name="Deelstra H.J."/>
            <person name="Ortiz-Castellanos L."/>
            <person name="Li W."/>
            <person name="Sanchez-Alonso P."/>
            <person name="Schreier P.H."/>
            <person name="Hauser-Hahn I."/>
            <person name="Vaupel M."/>
            <person name="Koopmann E."/>
            <person name="Friedrich G."/>
            <person name="Voss H."/>
            <person name="Schluter T."/>
            <person name="Margolis J."/>
            <person name="Platt D."/>
            <person name="Swimmer C."/>
            <person name="Gnirke A."/>
            <person name="Chen F."/>
            <person name="Vysotskaia V."/>
            <person name="Mannhaupt G."/>
            <person name="Guldener U."/>
            <person name="Munsterkotter M."/>
            <person name="Haase D."/>
            <person name="Oesterheld M."/>
            <person name="Mewes H.W."/>
            <person name="Mauceli E.W."/>
            <person name="DeCaprio D."/>
            <person name="Wade C.M."/>
            <person name="Butler J."/>
            <person name="Young S."/>
            <person name="Jaffe D.B."/>
            <person name="Calvo S."/>
            <person name="Nusbaum C."/>
            <person name="Galagan J."/>
            <person name="Birren B.W."/>
        </authorList>
    </citation>
    <scope>NUCLEOTIDE SEQUENCE [LARGE SCALE GENOMIC DNA]</scope>
    <source>
        <strain evidence="5">DSM 14603 / FGSC 9021 / UM521</strain>
    </source>
</reference>
<evidence type="ECO:0000256" key="1">
    <source>
        <dbReference type="ARBA" id="ARBA00007920"/>
    </source>
</evidence>
<dbReference type="InterPro" id="IPR029058">
    <property type="entry name" value="AB_hydrolase_fold"/>
</dbReference>
<keyword evidence="2" id="KW-0812">Transmembrane</keyword>
<feature type="transmembrane region" description="Helical" evidence="2">
    <location>
        <begin position="340"/>
        <end position="361"/>
    </location>
</feature>
<dbReference type="KEGG" id="uma:UMAG_10445"/>
<dbReference type="PROSITE" id="PS50096">
    <property type="entry name" value="IQ"/>
    <property type="match status" value="1"/>
</dbReference>
<accession>A0A0D1DXM1</accession>
<organism evidence="4 5">
    <name type="scientific">Mycosarcoma maydis</name>
    <name type="common">Corn smut fungus</name>
    <name type="synonym">Ustilago maydis</name>
    <dbReference type="NCBI Taxonomy" id="5270"/>
    <lineage>
        <taxon>Eukaryota</taxon>
        <taxon>Fungi</taxon>
        <taxon>Dikarya</taxon>
        <taxon>Basidiomycota</taxon>
        <taxon>Ustilaginomycotina</taxon>
        <taxon>Ustilaginomycetes</taxon>
        <taxon>Ustilaginales</taxon>
        <taxon>Ustilaginaceae</taxon>
        <taxon>Mycosarcoma</taxon>
    </lineage>
</organism>
<dbReference type="Proteomes" id="UP000000561">
    <property type="component" value="Chromosome 9"/>
</dbReference>
<feature type="domain" description="DUF676" evidence="3">
    <location>
        <begin position="67"/>
        <end position="268"/>
    </location>
</feature>
<dbReference type="InterPro" id="IPR044294">
    <property type="entry name" value="Lipase-like"/>
</dbReference>
<evidence type="ECO:0000313" key="4">
    <source>
        <dbReference type="EMBL" id="KIS68361.1"/>
    </source>
</evidence>
<keyword evidence="2" id="KW-1133">Transmembrane helix</keyword>
<dbReference type="GeneID" id="23566481"/>
<dbReference type="GO" id="GO:0006629">
    <property type="term" value="P:lipid metabolic process"/>
    <property type="evidence" value="ECO:0000318"/>
    <property type="project" value="GO_Central"/>
</dbReference>
<keyword evidence="5" id="KW-1185">Reference proteome</keyword>
<dbReference type="InParanoid" id="A0A0D1DXM1"/>
<dbReference type="Pfam" id="PF05057">
    <property type="entry name" value="DUF676"/>
    <property type="match status" value="1"/>
</dbReference>
<dbReference type="VEuPathDB" id="FungiDB:UMAG_10445"/>
<gene>
    <name evidence="4" type="ORF">UMAG_10445</name>
</gene>
<keyword evidence="2" id="KW-0472">Membrane</keyword>
<dbReference type="OrthoDB" id="273452at2759"/>
<dbReference type="ESTHER" id="ustma-q4p8v8">
    <property type="family name" value="Duf_676"/>
</dbReference>
<dbReference type="RefSeq" id="XP_011390063.1">
    <property type="nucleotide sequence ID" value="XM_011391761.1"/>
</dbReference>
<dbReference type="eggNOG" id="KOG4372">
    <property type="taxonomic scope" value="Eukaryota"/>
</dbReference>
<proteinExistence type="inferred from homology"/>
<dbReference type="InterPro" id="IPR007751">
    <property type="entry name" value="DUF676_lipase-like"/>
</dbReference>
<name>A0A0D1DXM1_MYCMD</name>
<dbReference type="SUPFAM" id="SSF53474">
    <property type="entry name" value="alpha/beta-Hydrolases"/>
    <property type="match status" value="1"/>
</dbReference>
<sequence length="555" mass="61215">MLAGSVHLVVIHHGLWGSPANTEYLATTLAKYHGGLISPHCTLTPPECASTISALASTHPNSTNHIRMVVLNSEVNSGDHTYDGIDWCAERLIKDVYREVERIEQDENAKVAKLSLIGYSLGGLVIRYAAGVMYSDGLFAESKCNTGKKLMFTSRPVAASMSTIATPHLGVTLTGSMFSKVAAAVGRSNLGRTGKQLYLADRGWKADSHLSTQETPKHAHAQSDEDEGLCLIEALSDPRFNFITAMRLFSRIDVYANAVADLTVSYRTAAFEAHDPFVLADQIHLVRDPDHPPLVVSFSITKPCNKTTPFWSTLAAKLSPNNLPWMLNPQRFPIRFPLNYVALLCLPVVLPVMVGLVLHKLRSDSRVSNRRVEEFERLWAVENAGLSGKDPVIQDDSLNRKNGKKEKSVSTLVKLDAATRGELERKRVANLLATVEAEVEETFREVGEDYVRTSAPMASPAPSDSRYITKTNDATTFAPRSSYASLPEQQPLLPTQHRILSNLNNASLLPQVKKHLAHFPDVLNSHAVIIVRTPTMDAHKKGMQLIKAFVQRFEL</sequence>
<dbReference type="Gene3D" id="3.40.50.1820">
    <property type="entry name" value="alpha/beta hydrolase"/>
    <property type="match status" value="1"/>
</dbReference>
<protein>
    <recommendedName>
        <fullName evidence="3">DUF676 domain-containing protein</fullName>
    </recommendedName>
</protein>
<comment type="similarity">
    <text evidence="1">Belongs to the putative lipase ROG1 family.</text>
</comment>
<dbReference type="PANTHER" id="PTHR12482">
    <property type="entry name" value="LIPASE ROG1-RELATED-RELATED"/>
    <property type="match status" value="1"/>
</dbReference>
<evidence type="ECO:0000313" key="5">
    <source>
        <dbReference type="Proteomes" id="UP000000561"/>
    </source>
</evidence>
<dbReference type="PANTHER" id="PTHR12482:SF62">
    <property type="entry name" value="LIPASE ROG1-RELATED"/>
    <property type="match status" value="1"/>
</dbReference>
<evidence type="ECO:0000256" key="2">
    <source>
        <dbReference type="SAM" id="Phobius"/>
    </source>
</evidence>